<name>A0ABT0Z134_9FLAO</name>
<organism evidence="3 4">
    <name type="scientific">Gramella jeungdoensis</name>
    <dbReference type="NCBI Taxonomy" id="708091"/>
    <lineage>
        <taxon>Bacteria</taxon>
        <taxon>Pseudomonadati</taxon>
        <taxon>Bacteroidota</taxon>
        <taxon>Flavobacteriia</taxon>
        <taxon>Flavobacteriales</taxon>
        <taxon>Flavobacteriaceae</taxon>
        <taxon>Christiangramia</taxon>
    </lineage>
</organism>
<dbReference type="InterPro" id="IPR008278">
    <property type="entry name" value="4-PPantetheinyl_Trfase_dom"/>
</dbReference>
<feature type="domain" description="4'-phosphopantetheinyl transferase" evidence="2">
    <location>
        <begin position="104"/>
        <end position="186"/>
    </location>
</feature>
<sequence length="216" mass="25221">MPLYKTITVNKHTKAFIWKVEEPYEWLAEGIRLTPHCQRRVDGMKSEIHRRGFMSIRHLMAEAGYVDEDLYYDDLGKPHLVDNKYISITHSFNFTAIIVSEDHVGIDIEKQREKILKIANKFTPLDEYHTLANEEALIRKLTIVWGAKESVYKLLAQPGIGFLQHINVTDFDFDDSKTTTHVRYNGIDSWFDVEFLEFENFTCVYALPSGNNNESW</sequence>
<evidence type="ECO:0000313" key="3">
    <source>
        <dbReference type="EMBL" id="MCM8569419.1"/>
    </source>
</evidence>
<evidence type="ECO:0000313" key="4">
    <source>
        <dbReference type="Proteomes" id="UP001155077"/>
    </source>
</evidence>
<dbReference type="InterPro" id="IPR037143">
    <property type="entry name" value="4-PPantetheinyl_Trfase_dom_sf"/>
</dbReference>
<dbReference type="SUPFAM" id="SSF56214">
    <property type="entry name" value="4'-phosphopantetheinyl transferase"/>
    <property type="match status" value="1"/>
</dbReference>
<dbReference type="Proteomes" id="UP001155077">
    <property type="component" value="Unassembled WGS sequence"/>
</dbReference>
<proteinExistence type="predicted"/>
<evidence type="ECO:0000256" key="1">
    <source>
        <dbReference type="ARBA" id="ARBA00022679"/>
    </source>
</evidence>
<evidence type="ECO:0000259" key="2">
    <source>
        <dbReference type="Pfam" id="PF01648"/>
    </source>
</evidence>
<dbReference type="Gene3D" id="3.90.470.20">
    <property type="entry name" value="4'-phosphopantetheinyl transferase domain"/>
    <property type="match status" value="1"/>
</dbReference>
<protein>
    <submittedName>
        <fullName evidence="3">4'-phosphopantetheinyl transferase superfamily protein</fullName>
    </submittedName>
</protein>
<reference evidence="3" key="1">
    <citation type="submission" date="2022-06" db="EMBL/GenBank/DDBJ databases">
        <title>Gramella sediminis sp. nov., isolated from deep-sea sediment of the Indian Ocean.</title>
        <authorList>
            <person name="Yang L."/>
        </authorList>
    </citation>
    <scope>NUCLEOTIDE SEQUENCE</scope>
    <source>
        <strain evidence="3">HMD3159</strain>
    </source>
</reference>
<keyword evidence="4" id="KW-1185">Reference proteome</keyword>
<dbReference type="RefSeq" id="WP_252112464.1">
    <property type="nucleotide sequence ID" value="NZ_JAMSCK010000003.1"/>
</dbReference>
<gene>
    <name evidence="3" type="ORF">NE848_08515</name>
</gene>
<comment type="caution">
    <text evidence="3">The sequence shown here is derived from an EMBL/GenBank/DDBJ whole genome shotgun (WGS) entry which is preliminary data.</text>
</comment>
<dbReference type="GO" id="GO:0016740">
    <property type="term" value="F:transferase activity"/>
    <property type="evidence" value="ECO:0007669"/>
    <property type="project" value="UniProtKB-KW"/>
</dbReference>
<dbReference type="EMBL" id="JAMSCK010000003">
    <property type="protein sequence ID" value="MCM8569419.1"/>
    <property type="molecule type" value="Genomic_DNA"/>
</dbReference>
<accession>A0ABT0Z134</accession>
<keyword evidence="1 3" id="KW-0808">Transferase</keyword>
<dbReference type="Pfam" id="PF01648">
    <property type="entry name" value="ACPS"/>
    <property type="match status" value="1"/>
</dbReference>